<feature type="region of interest" description="Disordered" evidence="1">
    <location>
        <begin position="267"/>
        <end position="295"/>
    </location>
</feature>
<accession>A0AAD5X4W9</accession>
<dbReference type="EMBL" id="JADGJD010000022">
    <property type="protein sequence ID" value="KAJ3056747.1"/>
    <property type="molecule type" value="Genomic_DNA"/>
</dbReference>
<dbReference type="Proteomes" id="UP001212841">
    <property type="component" value="Unassembled WGS sequence"/>
</dbReference>
<comment type="caution">
    <text evidence="3">The sequence shown here is derived from an EMBL/GenBank/DDBJ whole genome shotgun (WGS) entry which is preliminary data.</text>
</comment>
<protein>
    <recommendedName>
        <fullName evidence="2">UBA domain-containing protein</fullName>
    </recommendedName>
</protein>
<gene>
    <name evidence="3" type="ORF">HK097_004608</name>
</gene>
<dbReference type="PANTHER" id="PTHR16525">
    <property type="entry name" value="PROTEIN C12ORF4"/>
    <property type="match status" value="1"/>
</dbReference>
<dbReference type="InterPro" id="IPR009060">
    <property type="entry name" value="UBA-like_sf"/>
</dbReference>
<reference evidence="3" key="1">
    <citation type="submission" date="2020-05" db="EMBL/GenBank/DDBJ databases">
        <title>Phylogenomic resolution of chytrid fungi.</title>
        <authorList>
            <person name="Stajich J.E."/>
            <person name="Amses K."/>
            <person name="Simmons R."/>
            <person name="Seto K."/>
            <person name="Myers J."/>
            <person name="Bonds A."/>
            <person name="Quandt C.A."/>
            <person name="Barry K."/>
            <person name="Liu P."/>
            <person name="Grigoriev I."/>
            <person name="Longcore J.E."/>
            <person name="James T.Y."/>
        </authorList>
    </citation>
    <scope>NUCLEOTIDE SEQUENCE</scope>
    <source>
        <strain evidence="3">JEL0318</strain>
    </source>
</reference>
<dbReference type="PROSITE" id="PS50030">
    <property type="entry name" value="UBA"/>
    <property type="match status" value="1"/>
</dbReference>
<feature type="region of interest" description="Disordered" evidence="1">
    <location>
        <begin position="349"/>
        <end position="378"/>
    </location>
</feature>
<dbReference type="SUPFAM" id="SSF46934">
    <property type="entry name" value="UBA-like"/>
    <property type="match status" value="1"/>
</dbReference>
<evidence type="ECO:0000313" key="4">
    <source>
        <dbReference type="Proteomes" id="UP001212841"/>
    </source>
</evidence>
<sequence>MSTKIPAEYPYTTTTISTRYRNAGGGHSDEDIIVEKGTNLARLVEDLQVPAYLKTSLGAVVEALVEEVEFARPVPVVQDEAQATREIIQRYKTATTAYSDPVSEEPNFAKAYNALVNSADGAIFDALLQLERGYAHAIAEAWSQHEREMSELHERHAMETESIAHYGESSSDFESVMVRQVEEMETLQATWASEIQDMHATQRHEYRDFVFKVHEELQQRKDAGPIVETTSSEAAEPIVTDAKQVVSAAIKKLTRSASREMIKMDTDVNGTPVAGSPPGESQTPVSSAPKVPKADDPQLAKMKAELQEMGFSAELAEAALDITKRDMERSIILLLEEPERVVEHASAMAAAPPPPSSSSTVTSHMVSSPVSTDNQPSLMKRSSSFFQQLKTLSAGPTPPESPTMGRKQFSARSFLQQQQTKLNNSSAPLKRVSSILGKAMAALALDEEDDDGEGLSNEPELSESFTLYFGTQVRTMYNMRLQVSVLEDVFRPPGDAAQDLAVRAQSANALYSQSLSGVILLVSTRDFGKYGGARTPNSVFVNRCKRSTEFHFDDFETQLQRIGSEFPKNESGEVILRDGDFFITRHSNLGLVQVVFHLCIDESNEGELTSRSTLITGYRSILRVAQRWDVHSITLPLLLLPDTVALSPKSSNATEAALMKRAELVLKSTKGLIMEHSRMTKHAGDSSGIERHGRTMVFVLPRGIGGSRTEDVFGVVRERLAEIFRTY</sequence>
<keyword evidence="4" id="KW-1185">Reference proteome</keyword>
<dbReference type="GO" id="GO:0005737">
    <property type="term" value="C:cytoplasm"/>
    <property type="evidence" value="ECO:0007669"/>
    <property type="project" value="TreeGrafter"/>
</dbReference>
<dbReference type="InterPro" id="IPR019311">
    <property type="entry name" value="Fy-3"/>
</dbReference>
<evidence type="ECO:0000259" key="2">
    <source>
        <dbReference type="PROSITE" id="PS50030"/>
    </source>
</evidence>
<dbReference type="Pfam" id="PF10154">
    <property type="entry name" value="Fy-3"/>
    <property type="match status" value="2"/>
</dbReference>
<evidence type="ECO:0000313" key="3">
    <source>
        <dbReference type="EMBL" id="KAJ3056747.1"/>
    </source>
</evidence>
<feature type="compositionally biased region" description="Low complexity" evidence="1">
    <location>
        <begin position="357"/>
        <end position="372"/>
    </location>
</feature>
<evidence type="ECO:0000256" key="1">
    <source>
        <dbReference type="SAM" id="MobiDB-lite"/>
    </source>
</evidence>
<name>A0AAD5X4W9_9FUNG</name>
<feature type="domain" description="UBA" evidence="2">
    <location>
        <begin position="294"/>
        <end position="337"/>
    </location>
</feature>
<feature type="compositionally biased region" description="Polar residues" evidence="1">
    <location>
        <begin position="410"/>
        <end position="426"/>
    </location>
</feature>
<proteinExistence type="predicted"/>
<dbReference type="PANTHER" id="PTHR16525:SF0">
    <property type="entry name" value="PROTEIN C12ORF4"/>
    <property type="match status" value="1"/>
</dbReference>
<dbReference type="InterPro" id="IPR015940">
    <property type="entry name" value="UBA"/>
</dbReference>
<dbReference type="AlphaFoldDB" id="A0AAD5X4W9"/>
<dbReference type="Gene3D" id="1.10.8.10">
    <property type="entry name" value="DNA helicase RuvA subunit, C-terminal domain"/>
    <property type="match status" value="1"/>
</dbReference>
<organism evidence="3 4">
    <name type="scientific">Rhizophlyctis rosea</name>
    <dbReference type="NCBI Taxonomy" id="64517"/>
    <lineage>
        <taxon>Eukaryota</taxon>
        <taxon>Fungi</taxon>
        <taxon>Fungi incertae sedis</taxon>
        <taxon>Chytridiomycota</taxon>
        <taxon>Chytridiomycota incertae sedis</taxon>
        <taxon>Chytridiomycetes</taxon>
        <taxon>Rhizophlyctidales</taxon>
        <taxon>Rhizophlyctidaceae</taxon>
        <taxon>Rhizophlyctis</taxon>
    </lineage>
</organism>
<feature type="region of interest" description="Disordered" evidence="1">
    <location>
        <begin position="391"/>
        <end position="426"/>
    </location>
</feature>